<keyword evidence="2" id="KW-1185">Reference proteome</keyword>
<protein>
    <submittedName>
        <fullName evidence="1">Uncharacterized protein</fullName>
    </submittedName>
</protein>
<sequence>MKTPSIFRNTDQASYEDAARLERISMHGHDARTALADTLGRLSLIPDTSLDPQTSLQLDRIPKARKYLAQFFQQGLERTMPNVAPVAAARLQPIGSGREDSTSSHHVTTDLRLIASAFEQFGYAQIMRQCHKRIAVAGAIGKSMPVRQIGSQQCALNRGSYIEIHDLAREALDRMDRLFHQIIVNFQLKNFIAHE</sequence>
<accession>A0ABV3THC8</accession>
<evidence type="ECO:0000313" key="1">
    <source>
        <dbReference type="EMBL" id="MEX1660962.1"/>
    </source>
</evidence>
<dbReference type="RefSeq" id="WP_368391135.1">
    <property type="nucleotide sequence ID" value="NZ_JBFRYC010000002.1"/>
</dbReference>
<dbReference type="EMBL" id="JBFRYC010000002">
    <property type="protein sequence ID" value="MEX1660962.1"/>
    <property type="molecule type" value="Genomic_DNA"/>
</dbReference>
<gene>
    <name evidence="1" type="ORF">AB4874_04760</name>
</gene>
<proteinExistence type="predicted"/>
<comment type="caution">
    <text evidence="1">The sequence shown here is derived from an EMBL/GenBank/DDBJ whole genome shotgun (WGS) entry which is preliminary data.</text>
</comment>
<dbReference type="Proteomes" id="UP001557465">
    <property type="component" value="Unassembled WGS sequence"/>
</dbReference>
<reference evidence="1 2" key="1">
    <citation type="journal article" date="2011" name="Int. J. Syst. Evol. Microbiol.">
        <title>Zhongshania antarctica gen. nov., sp. nov. and Zhongshania guokunii sp. nov., gammaproteobacteria respectively isolated from coastal attached (fast) ice and surface seawater of the Antarctic.</title>
        <authorList>
            <person name="Li H.J."/>
            <person name="Zhang X.Y."/>
            <person name="Chen C.X."/>
            <person name="Zhang Y.J."/>
            <person name="Gao Z.M."/>
            <person name="Yu Y."/>
            <person name="Chen X.L."/>
            <person name="Chen B."/>
            <person name="Zhang Y.Z."/>
        </authorList>
    </citation>
    <scope>NUCLEOTIDE SEQUENCE [LARGE SCALE GENOMIC DNA]</scope>
    <source>
        <strain evidence="1 2">15-R06ZXC-3</strain>
    </source>
</reference>
<evidence type="ECO:0000313" key="2">
    <source>
        <dbReference type="Proteomes" id="UP001557465"/>
    </source>
</evidence>
<organism evidence="1 2">
    <name type="scientific">Thioclava arctica</name>
    <dbReference type="NCBI Taxonomy" id="3238301"/>
    <lineage>
        <taxon>Bacteria</taxon>
        <taxon>Pseudomonadati</taxon>
        <taxon>Pseudomonadota</taxon>
        <taxon>Alphaproteobacteria</taxon>
        <taxon>Rhodobacterales</taxon>
        <taxon>Paracoccaceae</taxon>
        <taxon>Thioclava</taxon>
    </lineage>
</organism>
<name>A0ABV3THC8_9RHOB</name>